<organism evidence="1">
    <name type="scientific">marine sediment metagenome</name>
    <dbReference type="NCBI Taxonomy" id="412755"/>
    <lineage>
        <taxon>unclassified sequences</taxon>
        <taxon>metagenomes</taxon>
        <taxon>ecological metagenomes</taxon>
    </lineage>
</organism>
<accession>A0A0F9SG92</accession>
<comment type="caution">
    <text evidence="1">The sequence shown here is derived from an EMBL/GenBank/DDBJ whole genome shotgun (WGS) entry which is preliminary data.</text>
</comment>
<reference evidence="1" key="1">
    <citation type="journal article" date="2015" name="Nature">
        <title>Complex archaea that bridge the gap between prokaryotes and eukaryotes.</title>
        <authorList>
            <person name="Spang A."/>
            <person name="Saw J.H."/>
            <person name="Jorgensen S.L."/>
            <person name="Zaremba-Niedzwiedzka K."/>
            <person name="Martijn J."/>
            <person name="Lind A.E."/>
            <person name="van Eijk R."/>
            <person name="Schleper C."/>
            <person name="Guy L."/>
            <person name="Ettema T.J."/>
        </authorList>
    </citation>
    <scope>NUCLEOTIDE SEQUENCE</scope>
</reference>
<dbReference type="EMBL" id="LAZR01002570">
    <property type="protein sequence ID" value="KKN28378.1"/>
    <property type="molecule type" value="Genomic_DNA"/>
</dbReference>
<name>A0A0F9SG92_9ZZZZ</name>
<dbReference type="AlphaFoldDB" id="A0A0F9SG92"/>
<protein>
    <submittedName>
        <fullName evidence="1">Uncharacterized protein</fullName>
    </submittedName>
</protein>
<proteinExistence type="predicted"/>
<gene>
    <name evidence="1" type="ORF">LCGC14_0855040</name>
</gene>
<evidence type="ECO:0000313" key="1">
    <source>
        <dbReference type="EMBL" id="KKN28378.1"/>
    </source>
</evidence>
<sequence>MNFDTTITEKIGETIVDLYFKNKKNLCFIFDTLSCFSILEHFFKYKILFVSSKSKTMTLYFTEDELKPLTTILKKNKPLFDQIPKIDKIQLRILKDPIYIFK</sequence>